<evidence type="ECO:0000256" key="1">
    <source>
        <dbReference type="ARBA" id="ARBA00023002"/>
    </source>
</evidence>
<dbReference type="EMBL" id="CP039247">
    <property type="protein sequence ID" value="QCB29012.1"/>
    <property type="molecule type" value="Genomic_DNA"/>
</dbReference>
<sequence>MKYVMHPHHWEITARDLDAAGHERVTSLDEADVLIFTSGNPRDFPERLPANIGWVQYGFTGVNHLIKRGLIKGGGVRWCNTAGAFAMPVAESALALLLAQAHQHKAAGMQRDWSKNEQLDAAQAWLYSAKGQDAKEVAVVGAGGIGKALIAMLKPFGVRIVAVNRSGREVPGADRTVPASEVSSVWPTADFVVLTMPHTPETDKLIGREALKAMKDSAILVNVGRGKTVDTDALVWALESGEIAGAGLEVVDPEPLPSDHALWGLPNCTITPHIAANSSVAMWHLGEIVNANGAAFAAGETMPTEVDPERGY</sequence>
<accession>A0A4P7QGW1</accession>
<evidence type="ECO:0000313" key="4">
    <source>
        <dbReference type="EMBL" id="QCB29012.1"/>
    </source>
</evidence>
<proteinExistence type="predicted"/>
<reference evidence="4 5" key="1">
    <citation type="submission" date="2019-04" db="EMBL/GenBank/DDBJ databases">
        <title>Corynebacterium endometrii sp. nov., isolated from the uterus of a cow with endometritis.</title>
        <authorList>
            <person name="Ballas P."/>
            <person name="Ruckert C."/>
            <person name="Wagener K."/>
            <person name="Drillich M."/>
            <person name="Kaempfer P."/>
            <person name="Busse H.-J."/>
            <person name="Ehling-Schulz M."/>
        </authorList>
    </citation>
    <scope>NUCLEOTIDE SEQUENCE [LARGE SCALE GENOMIC DNA]</scope>
    <source>
        <strain evidence="4 5">LMM-1653</strain>
    </source>
</reference>
<dbReference type="RefSeq" id="WP_136141665.1">
    <property type="nucleotide sequence ID" value="NZ_CP039247.1"/>
</dbReference>
<dbReference type="CDD" id="cd12159">
    <property type="entry name" value="2-Hacid_dh_2"/>
    <property type="match status" value="1"/>
</dbReference>
<dbReference type="GO" id="GO:0051287">
    <property type="term" value="F:NAD binding"/>
    <property type="evidence" value="ECO:0007669"/>
    <property type="project" value="InterPro"/>
</dbReference>
<dbReference type="SUPFAM" id="SSF51735">
    <property type="entry name" value="NAD(P)-binding Rossmann-fold domains"/>
    <property type="match status" value="1"/>
</dbReference>
<dbReference type="InterPro" id="IPR036291">
    <property type="entry name" value="NAD(P)-bd_dom_sf"/>
</dbReference>
<dbReference type="OrthoDB" id="4324715at2"/>
<protein>
    <submittedName>
        <fullName evidence="4">Glycerate dehydrogenase</fullName>
        <ecNumber evidence="4">1.1.1.29</ecNumber>
    </submittedName>
</protein>
<evidence type="ECO:0000259" key="3">
    <source>
        <dbReference type="Pfam" id="PF02826"/>
    </source>
</evidence>
<dbReference type="AlphaFoldDB" id="A0A4P7QGW1"/>
<keyword evidence="1 4" id="KW-0560">Oxidoreductase</keyword>
<dbReference type="KEGG" id="cee:CENDO_08710"/>
<keyword evidence="5" id="KW-1185">Reference proteome</keyword>
<name>A0A4P7QGW1_9CORY</name>
<dbReference type="PANTHER" id="PTHR43333:SF1">
    <property type="entry name" value="D-ISOMER SPECIFIC 2-HYDROXYACID DEHYDROGENASE NAD-BINDING DOMAIN-CONTAINING PROTEIN"/>
    <property type="match status" value="1"/>
</dbReference>
<dbReference type="Proteomes" id="UP000296352">
    <property type="component" value="Chromosome"/>
</dbReference>
<organism evidence="4 5">
    <name type="scientific">Corynebacterium endometrii</name>
    <dbReference type="NCBI Taxonomy" id="2488819"/>
    <lineage>
        <taxon>Bacteria</taxon>
        <taxon>Bacillati</taxon>
        <taxon>Actinomycetota</taxon>
        <taxon>Actinomycetes</taxon>
        <taxon>Mycobacteriales</taxon>
        <taxon>Corynebacteriaceae</taxon>
        <taxon>Corynebacterium</taxon>
    </lineage>
</organism>
<feature type="domain" description="D-isomer specific 2-hydroxyacid dehydrogenase NAD-binding" evidence="3">
    <location>
        <begin position="119"/>
        <end position="275"/>
    </location>
</feature>
<evidence type="ECO:0000256" key="2">
    <source>
        <dbReference type="ARBA" id="ARBA00023027"/>
    </source>
</evidence>
<dbReference type="PANTHER" id="PTHR43333">
    <property type="entry name" value="2-HACID_DH_C DOMAIN-CONTAINING PROTEIN"/>
    <property type="match status" value="1"/>
</dbReference>
<keyword evidence="2" id="KW-0520">NAD</keyword>
<evidence type="ECO:0000313" key="5">
    <source>
        <dbReference type="Proteomes" id="UP000296352"/>
    </source>
</evidence>
<dbReference type="Pfam" id="PF02826">
    <property type="entry name" value="2-Hacid_dh_C"/>
    <property type="match status" value="1"/>
</dbReference>
<dbReference type="InterPro" id="IPR006140">
    <property type="entry name" value="D-isomer_DH_NAD-bd"/>
</dbReference>
<dbReference type="GO" id="GO:0008465">
    <property type="term" value="F:hydroxypyruvate reductase (NADH) activity"/>
    <property type="evidence" value="ECO:0007669"/>
    <property type="project" value="UniProtKB-EC"/>
</dbReference>
<gene>
    <name evidence="4" type="primary">hprA</name>
    <name evidence="4" type="ORF">CENDO_08710</name>
</gene>
<dbReference type="EC" id="1.1.1.29" evidence="4"/>
<dbReference type="Gene3D" id="3.40.50.720">
    <property type="entry name" value="NAD(P)-binding Rossmann-like Domain"/>
    <property type="match status" value="2"/>
</dbReference>
<dbReference type="SUPFAM" id="SSF52283">
    <property type="entry name" value="Formate/glycerate dehydrogenase catalytic domain-like"/>
    <property type="match status" value="1"/>
</dbReference>